<protein>
    <submittedName>
        <fullName evidence="6">Putative regulator of chromosome condensation</fullName>
    </submittedName>
</protein>
<proteinExistence type="predicted"/>
<feature type="repeat" description="RCC1" evidence="3">
    <location>
        <begin position="596"/>
        <end position="645"/>
    </location>
</feature>
<dbReference type="Pfam" id="PF00415">
    <property type="entry name" value="RCC1"/>
    <property type="match status" value="2"/>
</dbReference>
<dbReference type="EMBL" id="PRFC01000140">
    <property type="protein sequence ID" value="PWV04979.1"/>
    <property type="molecule type" value="Genomic_DNA"/>
</dbReference>
<dbReference type="PROSITE" id="PS50012">
    <property type="entry name" value="RCC1_3"/>
    <property type="match status" value="7"/>
</dbReference>
<dbReference type="VEuPathDB" id="TriTrypDB:TCSYLVIO_002336"/>
<dbReference type="SUPFAM" id="SSF50985">
    <property type="entry name" value="RCC1/BLIP-II"/>
    <property type="match status" value="2"/>
</dbReference>
<evidence type="ECO:0000256" key="4">
    <source>
        <dbReference type="SAM" id="MobiDB-lite"/>
    </source>
</evidence>
<dbReference type="VEuPathDB" id="TriTrypDB:ECC02_004574"/>
<keyword evidence="2" id="KW-0677">Repeat</keyword>
<evidence type="ECO:0000259" key="5">
    <source>
        <dbReference type="Pfam" id="PF25390"/>
    </source>
</evidence>
<comment type="caution">
    <text evidence="6">The sequence shown here is derived from an EMBL/GenBank/DDBJ whole genome shotgun (WGS) entry which is preliminary data.</text>
</comment>
<dbReference type="InterPro" id="IPR051553">
    <property type="entry name" value="Ran_GTPase-activating"/>
</dbReference>
<dbReference type="Pfam" id="PF13540">
    <property type="entry name" value="RCC1_2"/>
    <property type="match status" value="1"/>
</dbReference>
<feature type="repeat" description="RCC1" evidence="3">
    <location>
        <begin position="798"/>
        <end position="853"/>
    </location>
</feature>
<dbReference type="VEuPathDB" id="TriTrypDB:TcG_07960"/>
<evidence type="ECO:0000313" key="7">
    <source>
        <dbReference type="Proteomes" id="UP000246078"/>
    </source>
</evidence>
<reference evidence="6 7" key="1">
    <citation type="journal article" date="2018" name="Microb. Genom.">
        <title>Expanding an expanded genome: long-read sequencing of Trypanosoma cruzi.</title>
        <authorList>
            <person name="Berna L."/>
            <person name="Rodriguez M."/>
            <person name="Chiribao M.L."/>
            <person name="Parodi-Talice A."/>
            <person name="Pita S."/>
            <person name="Rijo G."/>
            <person name="Alvarez-Valin F."/>
            <person name="Robello C."/>
        </authorList>
    </citation>
    <scope>NUCLEOTIDE SEQUENCE [LARGE SCALE GENOMIC DNA]</scope>
    <source>
        <strain evidence="6 7">TCC</strain>
    </source>
</reference>
<name>A0A2V2WBI5_TRYCR</name>
<feature type="repeat" description="RCC1" evidence="3">
    <location>
        <begin position="744"/>
        <end position="797"/>
    </location>
</feature>
<keyword evidence="1" id="KW-0344">Guanine-nucleotide releasing factor</keyword>
<feature type="region of interest" description="Disordered" evidence="4">
    <location>
        <begin position="977"/>
        <end position="1000"/>
    </location>
</feature>
<evidence type="ECO:0000313" key="6">
    <source>
        <dbReference type="EMBL" id="PWV04979.1"/>
    </source>
</evidence>
<evidence type="ECO:0000256" key="3">
    <source>
        <dbReference type="PROSITE-ProRule" id="PRU00235"/>
    </source>
</evidence>
<dbReference type="InterPro" id="IPR000408">
    <property type="entry name" value="Reg_chr_condens"/>
</dbReference>
<feature type="compositionally biased region" description="Basic and acidic residues" evidence="4">
    <location>
        <begin position="978"/>
        <end position="990"/>
    </location>
</feature>
<dbReference type="VEuPathDB" id="TriTrypDB:C4B63_8g493"/>
<dbReference type="InterPro" id="IPR058923">
    <property type="entry name" value="RCC1-like_dom"/>
</dbReference>
<dbReference type="VEuPathDB" id="TriTrypDB:TCDM_01311"/>
<dbReference type="VEuPathDB" id="TriTrypDB:TcCLB.508213.9"/>
<feature type="repeat" description="RCC1" evidence="3">
    <location>
        <begin position="429"/>
        <end position="481"/>
    </location>
</feature>
<evidence type="ECO:0000256" key="1">
    <source>
        <dbReference type="ARBA" id="ARBA00022658"/>
    </source>
</evidence>
<feature type="repeat" description="RCC1" evidence="3">
    <location>
        <begin position="544"/>
        <end position="595"/>
    </location>
</feature>
<dbReference type="VEuPathDB" id="TriTrypDB:BCY84_13401"/>
<dbReference type="InterPro" id="IPR009091">
    <property type="entry name" value="RCC1/BLIP-II"/>
</dbReference>
<dbReference type="PROSITE" id="PS00626">
    <property type="entry name" value="RCC1_2"/>
    <property type="match status" value="2"/>
</dbReference>
<dbReference type="Gene3D" id="2.130.10.30">
    <property type="entry name" value="Regulator of chromosome condensation 1/beta-lactamase-inhibitor protein II"/>
    <property type="match status" value="4"/>
</dbReference>
<feature type="region of interest" description="Disordered" evidence="4">
    <location>
        <begin position="175"/>
        <end position="199"/>
    </location>
</feature>
<dbReference type="PRINTS" id="PR00633">
    <property type="entry name" value="RCCNDNSATION"/>
</dbReference>
<gene>
    <name evidence="6" type="ORF">C3747_140g45</name>
</gene>
<dbReference type="Proteomes" id="UP000246078">
    <property type="component" value="Unassembled WGS sequence"/>
</dbReference>
<feature type="repeat" description="RCC1" evidence="3">
    <location>
        <begin position="364"/>
        <end position="427"/>
    </location>
</feature>
<dbReference type="VEuPathDB" id="TriTrypDB:TcBrA4_0106750"/>
<dbReference type="Pfam" id="PF25390">
    <property type="entry name" value="WD40_RLD"/>
    <property type="match status" value="1"/>
</dbReference>
<sequence length="1134" mass="123074">MQLYVQRLLGGDATVLPLILYTIGEYSSSFSALAPWEKSLYQHLVKLLLVAGKHLKNDTHNITQSVAIEHGALAQRILCTAFLRGGDTAAEVCRSLLQVGIKGCREMCLDRYIDVSPGILEHVLQFVLFLTKLFHVRPSDILTGRESNQRAEHAGRAHTLSPSVPAQWGFSENSRLESSGNGIVPRRSNHRRWRDLPGKPSYVPSRQNPMYSDREGEGYWIPPQFPTPVLAFARKFGIGCEPHLPNLSVSFLPTTLLGSGASEDPHFTVRSPSIVASRRLMEARNFEQQGDSLFSRYLSNGLLLIWGSVVAFNGLENFTTNFESESGSTFSDAFFFSPIVLTPPIPVVSMTCGAKSCHVVTVENKVYSCGSNEHGQLGCGQSKEIPLFFPRIYGDGHQCFYHVPLCSEDRIVKVEAGSEFVVAVIRERNQMYFWGGNGCGQCLLPKSKTVSRPVMVDVPNEYGQIKEVACGSVFAAVLFSDGKIGMWGKDSMLGETFSSEKLCDTETGTGTKCAKLTIVSKPIEGEIVALRAGPFHCIAITSAGHAYSWGVDRSGSLGHGTGHSGNKIQRIESLANHVVIDASCGSFHSAVLTRDGIVLVFGENTCGQLGLRGEAPRTTPEPLPLPKPAIAVSCGREHTCVLLEDGDIMSCGTVRSCGMGLGYGARFNIPQRNFWSYLLLSMASKSIHGMAVGLPRSLSLHPVGASNGIVSTDELRRLKQTILRQGVRTVAAGNGFLFVVTVAGEVQAIGQSQRGQLGIGDTTIPCTDTFKKVAFPERVVLCAVDCGADYAIGLSSHCGVYSWGWNSHGQLGHGDSVPLHESLFTPREIKALRWREVTQVACGGTFAVALTQDGEVYTWGESLYCGHPRVVAPCLTTPMLLEGLKDVVAVAAGVSHAVALSYDHRIYAWGRGPLGNGGSCNTIECTPVALKFAHCVRQLGCGPFNTFAITDLGELFVWGLNDHGQCGVHHCEGPPPSWDEKLNSHTDRKQERRQRHATSSSEVLFPTHVAHGVRDAAFGASCGILIWEDGSSAVSGEIHQDGKKVLFHRFTPQRLAMTSRHQNKEGNSSHVLGKESSPVFFSRCFGGFDMLFVLLEWERPSATEVAGAICNMKACLHSPRTASGGVEKKEKRNV</sequence>
<dbReference type="VEuPathDB" id="TriTrypDB:TcCLB.507515.70"/>
<accession>A0A2V2WBI5</accession>
<feature type="domain" description="RCC1-like" evidence="5">
    <location>
        <begin position="344"/>
        <end position="663"/>
    </location>
</feature>
<dbReference type="VEuPathDB" id="TriTrypDB:C3747_140g45"/>
<dbReference type="VEuPathDB" id="TriTrypDB:Tc_MARK_1056"/>
<feature type="repeat" description="RCC1" evidence="3">
    <location>
        <begin position="854"/>
        <end position="903"/>
    </location>
</feature>
<dbReference type="VEuPathDB" id="TriTrypDB:TcCL_NonESM00814"/>
<dbReference type="PANTHER" id="PTHR45982:SF1">
    <property type="entry name" value="REGULATOR OF CHROMOSOME CONDENSATION"/>
    <property type="match status" value="1"/>
</dbReference>
<organism evidence="6 7">
    <name type="scientific">Trypanosoma cruzi</name>
    <dbReference type="NCBI Taxonomy" id="5693"/>
    <lineage>
        <taxon>Eukaryota</taxon>
        <taxon>Discoba</taxon>
        <taxon>Euglenozoa</taxon>
        <taxon>Kinetoplastea</taxon>
        <taxon>Metakinetoplastina</taxon>
        <taxon>Trypanosomatida</taxon>
        <taxon>Trypanosomatidae</taxon>
        <taxon>Trypanosoma</taxon>
        <taxon>Schizotrypanum</taxon>
    </lineage>
</organism>
<evidence type="ECO:0000256" key="2">
    <source>
        <dbReference type="ARBA" id="ARBA00022737"/>
    </source>
</evidence>
<dbReference type="PANTHER" id="PTHR45982">
    <property type="entry name" value="REGULATOR OF CHROMOSOME CONDENSATION"/>
    <property type="match status" value="1"/>
</dbReference>
<dbReference type="AlphaFoldDB" id="A0A2V2WBI5"/>